<sequence>MRSGLVQTGAWAAATGAAVLLSWLGVNAVLSDAAFDPPRTLPLPVPSAPVAAQATRSPTVPTDGATATATPTAGPSLPAPADPTTADSTSGPAPVAQTSRDTAPTTDPPAPRPTTASPHTAAPAGIRPTPPAPSSAAPSRASTVHSYLVPGGRVALDLHPQSAELVSAAPDEGWQMQIWNGDEWMRIDFSREGSTSSIFVTWNGHAPDVQEVTQ</sequence>
<evidence type="ECO:0000313" key="2">
    <source>
        <dbReference type="EMBL" id="GAA1242739.1"/>
    </source>
</evidence>
<feature type="compositionally biased region" description="Low complexity" evidence="1">
    <location>
        <begin position="113"/>
        <end position="124"/>
    </location>
</feature>
<evidence type="ECO:0000313" key="3">
    <source>
        <dbReference type="Proteomes" id="UP001500037"/>
    </source>
</evidence>
<evidence type="ECO:0008006" key="4">
    <source>
        <dbReference type="Google" id="ProtNLM"/>
    </source>
</evidence>
<feature type="region of interest" description="Disordered" evidence="1">
    <location>
        <begin position="46"/>
        <end position="144"/>
    </location>
</feature>
<organism evidence="2 3">
    <name type="scientific">Kitasatospora nipponensis</name>
    <dbReference type="NCBI Taxonomy" id="258049"/>
    <lineage>
        <taxon>Bacteria</taxon>
        <taxon>Bacillati</taxon>
        <taxon>Actinomycetota</taxon>
        <taxon>Actinomycetes</taxon>
        <taxon>Kitasatosporales</taxon>
        <taxon>Streptomycetaceae</taxon>
        <taxon>Kitasatospora</taxon>
    </lineage>
</organism>
<comment type="caution">
    <text evidence="2">The sequence shown here is derived from an EMBL/GenBank/DDBJ whole genome shotgun (WGS) entry which is preliminary data.</text>
</comment>
<dbReference type="Proteomes" id="UP001500037">
    <property type="component" value="Unassembled WGS sequence"/>
</dbReference>
<keyword evidence="3" id="KW-1185">Reference proteome</keyword>
<proteinExistence type="predicted"/>
<evidence type="ECO:0000256" key="1">
    <source>
        <dbReference type="SAM" id="MobiDB-lite"/>
    </source>
</evidence>
<accession>A0ABN1WGX7</accession>
<dbReference type="RefSeq" id="WP_344442808.1">
    <property type="nucleotide sequence ID" value="NZ_BAAALF010000061.1"/>
</dbReference>
<dbReference type="EMBL" id="BAAALF010000061">
    <property type="protein sequence ID" value="GAA1242739.1"/>
    <property type="molecule type" value="Genomic_DNA"/>
</dbReference>
<gene>
    <name evidence="2" type="ORF">GCM10009665_36910</name>
</gene>
<name>A0ABN1WGX7_9ACTN</name>
<reference evidence="2 3" key="1">
    <citation type="journal article" date="2019" name="Int. J. Syst. Evol. Microbiol.">
        <title>The Global Catalogue of Microorganisms (GCM) 10K type strain sequencing project: providing services to taxonomists for standard genome sequencing and annotation.</title>
        <authorList>
            <consortium name="The Broad Institute Genomics Platform"/>
            <consortium name="The Broad Institute Genome Sequencing Center for Infectious Disease"/>
            <person name="Wu L."/>
            <person name="Ma J."/>
        </authorList>
    </citation>
    <scope>NUCLEOTIDE SEQUENCE [LARGE SCALE GENOMIC DNA]</scope>
    <source>
        <strain evidence="2 3">JCM 13004</strain>
    </source>
</reference>
<protein>
    <recommendedName>
        <fullName evidence="4">Secreted protein</fullName>
    </recommendedName>
</protein>
<feature type="compositionally biased region" description="Low complexity" evidence="1">
    <location>
        <begin position="134"/>
        <end position="143"/>
    </location>
</feature>
<feature type="compositionally biased region" description="Low complexity" evidence="1">
    <location>
        <begin position="48"/>
        <end position="76"/>
    </location>
</feature>